<accession>A0A0J6SYL8</accession>
<dbReference type="GO" id="GO:0005507">
    <property type="term" value="F:copper ion binding"/>
    <property type="evidence" value="ECO:0007669"/>
    <property type="project" value="InterPro"/>
</dbReference>
<keyword evidence="1" id="KW-0479">Metal-binding</keyword>
<evidence type="ECO:0000256" key="4">
    <source>
        <dbReference type="SAM" id="MobiDB-lite"/>
    </source>
</evidence>
<dbReference type="SUPFAM" id="SSF49503">
    <property type="entry name" value="Cupredoxins"/>
    <property type="match status" value="3"/>
</dbReference>
<dbReference type="PANTHER" id="PTHR11709:SF394">
    <property type="entry name" value="FI03373P-RELATED"/>
    <property type="match status" value="1"/>
</dbReference>
<keyword evidence="3" id="KW-0186">Copper</keyword>
<dbReference type="Pfam" id="PF00394">
    <property type="entry name" value="Cu-oxidase"/>
    <property type="match status" value="1"/>
</dbReference>
<feature type="domain" description="Plastocyanin-like" evidence="6">
    <location>
        <begin position="578"/>
        <end position="691"/>
    </location>
</feature>
<evidence type="ECO:0000313" key="8">
    <source>
        <dbReference type="EMBL" id="KMO38829.1"/>
    </source>
</evidence>
<dbReference type="Gene3D" id="2.60.40.420">
    <property type="entry name" value="Cupredoxins - blue copper proteins"/>
    <property type="match status" value="3"/>
</dbReference>
<evidence type="ECO:0000256" key="2">
    <source>
        <dbReference type="ARBA" id="ARBA00023002"/>
    </source>
</evidence>
<name>A0A0J6SYL8_9HYPH</name>
<dbReference type="PANTHER" id="PTHR11709">
    <property type="entry name" value="MULTI-COPPER OXIDASE"/>
    <property type="match status" value="1"/>
</dbReference>
<dbReference type="AlphaFoldDB" id="A0A0J6SYL8"/>
<keyword evidence="2" id="KW-0560">Oxidoreductase</keyword>
<evidence type="ECO:0000256" key="1">
    <source>
        <dbReference type="ARBA" id="ARBA00022723"/>
    </source>
</evidence>
<dbReference type="CDD" id="cd13874">
    <property type="entry name" value="CuRO_2_CopA"/>
    <property type="match status" value="1"/>
</dbReference>
<dbReference type="InterPro" id="IPR011706">
    <property type="entry name" value="Cu-oxidase_C"/>
</dbReference>
<dbReference type="Proteomes" id="UP000035929">
    <property type="component" value="Unassembled WGS sequence"/>
</dbReference>
<dbReference type="PROSITE" id="PS00080">
    <property type="entry name" value="MULTICOPPER_OXIDASE2"/>
    <property type="match status" value="1"/>
</dbReference>
<dbReference type="InterPro" id="IPR002355">
    <property type="entry name" value="Cu_oxidase_Cu_BS"/>
</dbReference>
<dbReference type="InterPro" id="IPR045087">
    <property type="entry name" value="Cu-oxidase_fam"/>
</dbReference>
<dbReference type="InterPro" id="IPR034282">
    <property type="entry name" value="CuRO_2_CopA"/>
</dbReference>
<evidence type="ECO:0000256" key="3">
    <source>
        <dbReference type="ARBA" id="ARBA00023008"/>
    </source>
</evidence>
<evidence type="ECO:0000313" key="9">
    <source>
        <dbReference type="Proteomes" id="UP000035929"/>
    </source>
</evidence>
<evidence type="ECO:0008006" key="10">
    <source>
        <dbReference type="Google" id="ProtNLM"/>
    </source>
</evidence>
<evidence type="ECO:0000259" key="6">
    <source>
        <dbReference type="Pfam" id="PF07731"/>
    </source>
</evidence>
<dbReference type="EMBL" id="LABX01000041">
    <property type="protein sequence ID" value="KMO38829.1"/>
    <property type="molecule type" value="Genomic_DNA"/>
</dbReference>
<feature type="compositionally biased region" description="Gly residues" evidence="4">
    <location>
        <begin position="411"/>
        <end position="428"/>
    </location>
</feature>
<comment type="caution">
    <text evidence="8">The sequence shown here is derived from an EMBL/GenBank/DDBJ whole genome shotgun (WGS) entry which is preliminary data.</text>
</comment>
<dbReference type="InterPro" id="IPR033138">
    <property type="entry name" value="Cu_oxidase_CS"/>
</dbReference>
<feature type="compositionally biased region" description="Basic residues" evidence="4">
    <location>
        <begin position="444"/>
        <end position="457"/>
    </location>
</feature>
<sequence length="697" mass="76596">MNHAPGVPGRDHTLKQAGRFTPAWAAALLLSLVLAQASVAGTHDLVLERRVVNVTGRERVGMLINGQLPGPTLRLKEGEEAVINVTNHLGETASIHWHGLIVPPEMDGVPGIAPGYGDGIRPGETFTYRFKVRQSGTYWFHSHSSGEQEQLGIYAPLIIEPREREPFRYDRDYVIMLSDWTDDDPRRILKNLKTDSSWYNFNRRTMVSLFDELARAPGPDARRAVVEDRATWDMMRMDPTDITDVGGLVFLVNGQSPERNFTALFRPGERVRLRFINASSMTYFDVRIPGLKMTVVQADGNNVQPVRIDEFRFGNAETYDVIVQPTEDRAYTLVAEPIDRTGYARATLAPRPGMVGDLPPHRLRPLVSMAEMGMNFGPKGYDRGTPLPEEDMPGHVAPEMPMGAMGGSGMSGMEGQAGGHGGMPGMQSGGSMPPDGTSDANHGRVAKKGGKRARKPTKSPAMPGMDHGSMPGMSSAPPQRGGSWAQMEGMNHGSMPGVAAGAPPAGVLAAATAGLQQGPQAYTLHGGEDMQNEGPMLGHATLDALVNRTGAPPGTRVLSYRDLKALKPYPYKKYDRIIEMRLTGNMQRYFWSINGRKFSEAQPIVLRYGERVRFRFINETMMPHPMHIHGTWFLPEVGNGARNPLKHTVNINPGATLDVDVPADAEGPWAFHCHQLYHMEAGMMRKIIVQRQPVAQQ</sequence>
<dbReference type="PROSITE" id="PS00079">
    <property type="entry name" value="MULTICOPPER_OXIDASE1"/>
    <property type="match status" value="1"/>
</dbReference>
<feature type="domain" description="Plastocyanin-like" evidence="5">
    <location>
        <begin position="172"/>
        <end position="348"/>
    </location>
</feature>
<protein>
    <recommendedName>
        <fullName evidence="10">Copper oxidase</fullName>
    </recommendedName>
</protein>
<dbReference type="InterPro" id="IPR008972">
    <property type="entry name" value="Cupredoxin"/>
</dbReference>
<dbReference type="InterPro" id="IPR011707">
    <property type="entry name" value="Cu-oxidase-like_N"/>
</dbReference>
<dbReference type="InterPro" id="IPR034279">
    <property type="entry name" value="CuRO_3_CopA"/>
</dbReference>
<proteinExistence type="predicted"/>
<dbReference type="InterPro" id="IPR001117">
    <property type="entry name" value="Cu-oxidase_2nd"/>
</dbReference>
<organism evidence="8 9">
    <name type="scientific">Methylobacterium aquaticum</name>
    <dbReference type="NCBI Taxonomy" id="270351"/>
    <lineage>
        <taxon>Bacteria</taxon>
        <taxon>Pseudomonadati</taxon>
        <taxon>Pseudomonadota</taxon>
        <taxon>Alphaproteobacteria</taxon>
        <taxon>Hyphomicrobiales</taxon>
        <taxon>Methylobacteriaceae</taxon>
        <taxon>Methylobacterium</taxon>
    </lineage>
</organism>
<reference evidence="8 9" key="1">
    <citation type="submission" date="2015-03" db="EMBL/GenBank/DDBJ databases">
        <title>Genome sequencing of Methylobacterium aquaticum DSM16371 type strain.</title>
        <authorList>
            <person name="Chaudhry V."/>
            <person name="Patil P.B."/>
        </authorList>
    </citation>
    <scope>NUCLEOTIDE SEQUENCE [LARGE SCALE GENOMIC DNA]</scope>
    <source>
        <strain evidence="8 9">DSM 16371</strain>
    </source>
</reference>
<evidence type="ECO:0000259" key="7">
    <source>
        <dbReference type="Pfam" id="PF07732"/>
    </source>
</evidence>
<feature type="region of interest" description="Disordered" evidence="4">
    <location>
        <begin position="411"/>
        <end position="484"/>
    </location>
</feature>
<dbReference type="CDD" id="cd13896">
    <property type="entry name" value="CuRO_3_CopA"/>
    <property type="match status" value="1"/>
</dbReference>
<gene>
    <name evidence="8" type="ORF">VP06_05680</name>
</gene>
<feature type="domain" description="Plastocyanin-like" evidence="7">
    <location>
        <begin position="52"/>
        <end position="163"/>
    </location>
</feature>
<dbReference type="Pfam" id="PF07731">
    <property type="entry name" value="Cu-oxidase_2"/>
    <property type="match status" value="1"/>
</dbReference>
<dbReference type="GO" id="GO:0016491">
    <property type="term" value="F:oxidoreductase activity"/>
    <property type="evidence" value="ECO:0007669"/>
    <property type="project" value="UniProtKB-KW"/>
</dbReference>
<dbReference type="Pfam" id="PF07732">
    <property type="entry name" value="Cu-oxidase_3"/>
    <property type="match status" value="1"/>
</dbReference>
<dbReference type="PATRIC" id="fig|270351.6.peg.5578"/>
<evidence type="ECO:0000259" key="5">
    <source>
        <dbReference type="Pfam" id="PF00394"/>
    </source>
</evidence>